<comment type="caution">
    <text evidence="1">The sequence shown here is derived from an EMBL/GenBank/DDBJ whole genome shotgun (WGS) entry which is preliminary data.</text>
</comment>
<evidence type="ECO:0000313" key="1">
    <source>
        <dbReference type="EMBL" id="KYO52374.1"/>
    </source>
</evidence>
<organism evidence="1 2">
    <name type="scientific">Tistrella mobilis</name>
    <dbReference type="NCBI Taxonomy" id="171437"/>
    <lineage>
        <taxon>Bacteria</taxon>
        <taxon>Pseudomonadati</taxon>
        <taxon>Pseudomonadota</taxon>
        <taxon>Alphaproteobacteria</taxon>
        <taxon>Geminicoccales</taxon>
        <taxon>Geminicoccaceae</taxon>
        <taxon>Tistrella</taxon>
    </lineage>
</organism>
<dbReference type="AlphaFoldDB" id="A0A162KX83"/>
<dbReference type="GeneID" id="97239377"/>
<gene>
    <name evidence="1" type="ORF">AUP44_05130</name>
</gene>
<dbReference type="OrthoDB" id="7710585at2"/>
<protein>
    <submittedName>
        <fullName evidence="1">Uncharacterized protein</fullName>
    </submittedName>
</protein>
<accession>A0A162KX83</accession>
<sequence length="358" mass="36554">MLVDRGYQTTTTEGTGALQLLPPPTGLAPLSARGDGPVFYEILAPEDGIWEIGQGIVTGNQLERVTVLSNSNGTTGLINLPAGEKLVFSVLPASRAVYVDDSGALAGADLVTPVPRTRRVDTGAGLTGGGSLDADRTLSVDIAGTPTAADTTGSTRLLVHDTAENALRAVTRDTLLADRVPDSRRVIAGGLVTGGGALDGDVTVTVTEATAAEMTAGTAAASVATPRRVKGAIDARLATTAEMVAGTSTTRLATPAGVKAAVDAGNMVIAVFSTASGDRMLGISSVVRQTPLDILRIRATFVTPQSSTDYIVQVSISSPGYVTSQVQRQTNWLEITFGVPGSDSPVITLPAAVITVFG</sequence>
<proteinExistence type="predicted"/>
<dbReference type="Proteomes" id="UP000075787">
    <property type="component" value="Unassembled WGS sequence"/>
</dbReference>
<dbReference type="EMBL" id="LPZR01000156">
    <property type="protein sequence ID" value="KYO52374.1"/>
    <property type="molecule type" value="Genomic_DNA"/>
</dbReference>
<dbReference type="RefSeq" id="WP_062764138.1">
    <property type="nucleotide sequence ID" value="NZ_CP121043.1"/>
</dbReference>
<name>A0A162KX83_9PROT</name>
<evidence type="ECO:0000313" key="2">
    <source>
        <dbReference type="Proteomes" id="UP000075787"/>
    </source>
</evidence>
<reference evidence="1 2" key="1">
    <citation type="submission" date="2015-12" db="EMBL/GenBank/DDBJ databases">
        <title>Genome sequence of Tistrella mobilis MCCC 1A02139.</title>
        <authorList>
            <person name="Lu L."/>
            <person name="Lai Q."/>
            <person name="Shao Z."/>
            <person name="Qian P."/>
        </authorList>
    </citation>
    <scope>NUCLEOTIDE SEQUENCE [LARGE SCALE GENOMIC DNA]</scope>
    <source>
        <strain evidence="1 2">MCCC 1A02139</strain>
    </source>
</reference>